<dbReference type="InterPro" id="IPR010920">
    <property type="entry name" value="LSM_dom_sf"/>
</dbReference>
<dbReference type="Gene3D" id="3.30.70.100">
    <property type="match status" value="1"/>
</dbReference>
<sequence length="385" mass="41366">MFDSASRQLTQFYSDTSLWLHQHFLQILIGAGAGALIVIVLHMLRGLGVKLCRRDRSGTGWATIFGRAIDRTGSIFILALAAKLVDGYADPPALFRQTIDFIFVIASVIQVAVWVREIILGFIEHRTVAGEHDALGSAIGIIRLLVSVALFAIAAVVILDNLGVNVTGLVAGLGIGGIAIGLAAQGIFADLFAALSILFDRPFRRGDSIAYDTTSATVEAIGLKSTRLRATSGEQRIISNKNLLDKEIRNNTRLDHRRGKFALGVVCQLAPDRAAALPGLLREIVEAEGQQFVRAGFVNFGPSTLDFEVEFDVLSADYEAFYGARHAIGMAILRRFNEEKIGLAYPSQTTFTAAPDGRLIMPYPEVQKVAGVGAAGAVPPAPPRA</sequence>
<evidence type="ECO:0000313" key="10">
    <source>
        <dbReference type="EMBL" id="MVO77181.1"/>
    </source>
</evidence>
<evidence type="ECO:0000313" key="11">
    <source>
        <dbReference type="Proteomes" id="UP000441389"/>
    </source>
</evidence>
<dbReference type="GO" id="GO:0008381">
    <property type="term" value="F:mechanosensitive monoatomic ion channel activity"/>
    <property type="evidence" value="ECO:0007669"/>
    <property type="project" value="UniProtKB-ARBA"/>
</dbReference>
<keyword evidence="6 7" id="KW-0472">Membrane</keyword>
<feature type="domain" description="Mechanosensitive ion channel MscS" evidence="8">
    <location>
        <begin position="187"/>
        <end position="253"/>
    </location>
</feature>
<feature type="transmembrane region" description="Helical" evidence="7">
    <location>
        <begin position="101"/>
        <end position="123"/>
    </location>
</feature>
<keyword evidence="11" id="KW-1185">Reference proteome</keyword>
<dbReference type="PANTHER" id="PTHR30566">
    <property type="entry name" value="YNAI-RELATED MECHANOSENSITIVE ION CHANNEL"/>
    <property type="match status" value="1"/>
</dbReference>
<evidence type="ECO:0000256" key="2">
    <source>
        <dbReference type="ARBA" id="ARBA00008017"/>
    </source>
</evidence>
<evidence type="ECO:0000259" key="8">
    <source>
        <dbReference type="Pfam" id="PF00924"/>
    </source>
</evidence>
<dbReference type="Proteomes" id="UP000441389">
    <property type="component" value="Unassembled WGS sequence"/>
</dbReference>
<dbReference type="SUPFAM" id="SSF82861">
    <property type="entry name" value="Mechanosensitive channel protein MscS (YggB), transmembrane region"/>
    <property type="match status" value="1"/>
</dbReference>
<feature type="transmembrane region" description="Helical" evidence="7">
    <location>
        <begin position="135"/>
        <end position="159"/>
    </location>
</feature>
<protein>
    <submittedName>
        <fullName evidence="10">Mechanosensitive ion channel</fullName>
    </submittedName>
</protein>
<dbReference type="InterPro" id="IPR023408">
    <property type="entry name" value="MscS_beta-dom_sf"/>
</dbReference>
<feature type="transmembrane region" description="Helical" evidence="7">
    <location>
        <begin position="171"/>
        <end position="199"/>
    </location>
</feature>
<evidence type="ECO:0000256" key="5">
    <source>
        <dbReference type="ARBA" id="ARBA00022989"/>
    </source>
</evidence>
<accession>A0A6I4J0P0</accession>
<keyword evidence="3" id="KW-1003">Cell membrane</keyword>
<dbReference type="AlphaFoldDB" id="A0A6I4J0P0"/>
<keyword evidence="4 7" id="KW-0812">Transmembrane</keyword>
<comment type="similarity">
    <text evidence="2">Belongs to the MscS (TC 1.A.23) family.</text>
</comment>
<reference evidence="10 11" key="1">
    <citation type="submission" date="2019-12" db="EMBL/GenBank/DDBJ databases">
        <authorList>
            <person name="Huq M.A."/>
        </authorList>
    </citation>
    <scope>NUCLEOTIDE SEQUENCE [LARGE SCALE GENOMIC DNA]</scope>
    <source>
        <strain evidence="10 11">MAH-20</strain>
    </source>
</reference>
<gene>
    <name evidence="10" type="ORF">GON01_04405</name>
</gene>
<dbReference type="InterPro" id="IPR011066">
    <property type="entry name" value="MscS_channel_C_sf"/>
</dbReference>
<dbReference type="InterPro" id="IPR006685">
    <property type="entry name" value="MscS_channel_2nd"/>
</dbReference>
<evidence type="ECO:0000256" key="1">
    <source>
        <dbReference type="ARBA" id="ARBA00004651"/>
    </source>
</evidence>
<dbReference type="Pfam" id="PF00924">
    <property type="entry name" value="MS_channel_2nd"/>
    <property type="match status" value="1"/>
</dbReference>
<evidence type="ECO:0000256" key="7">
    <source>
        <dbReference type="SAM" id="Phobius"/>
    </source>
</evidence>
<evidence type="ECO:0000256" key="4">
    <source>
        <dbReference type="ARBA" id="ARBA00022692"/>
    </source>
</evidence>
<comment type="subcellular location">
    <subcellularLocation>
        <location evidence="1">Cell membrane</location>
        <topology evidence="1">Multi-pass membrane protein</topology>
    </subcellularLocation>
</comment>
<dbReference type="Pfam" id="PF21088">
    <property type="entry name" value="MS_channel_1st"/>
    <property type="match status" value="1"/>
</dbReference>
<feature type="transmembrane region" description="Helical" evidence="7">
    <location>
        <begin position="24"/>
        <end position="44"/>
    </location>
</feature>
<proteinExistence type="inferred from homology"/>
<name>A0A6I4J0P0_9SPHN</name>
<dbReference type="SUPFAM" id="SSF50182">
    <property type="entry name" value="Sm-like ribonucleoproteins"/>
    <property type="match status" value="1"/>
</dbReference>
<dbReference type="InterPro" id="IPR049142">
    <property type="entry name" value="MS_channel_1st"/>
</dbReference>
<dbReference type="GO" id="GO:0005886">
    <property type="term" value="C:plasma membrane"/>
    <property type="evidence" value="ECO:0007669"/>
    <property type="project" value="UniProtKB-SubCell"/>
</dbReference>
<dbReference type="PANTHER" id="PTHR30566:SF25">
    <property type="entry name" value="INNER MEMBRANE PROTEIN"/>
    <property type="match status" value="1"/>
</dbReference>
<dbReference type="RefSeq" id="WP_157026155.1">
    <property type="nucleotide sequence ID" value="NZ_WQMS01000006.1"/>
</dbReference>
<evidence type="ECO:0000259" key="9">
    <source>
        <dbReference type="Pfam" id="PF21088"/>
    </source>
</evidence>
<dbReference type="InterPro" id="IPR011014">
    <property type="entry name" value="MscS_channel_TM-2"/>
</dbReference>
<feature type="domain" description="Mechanosensitive ion channel transmembrane helices 2/3" evidence="9">
    <location>
        <begin position="145"/>
        <end position="185"/>
    </location>
</feature>
<dbReference type="Gene3D" id="2.30.30.60">
    <property type="match status" value="1"/>
</dbReference>
<dbReference type="EMBL" id="WQMS01000006">
    <property type="protein sequence ID" value="MVO77181.1"/>
    <property type="molecule type" value="Genomic_DNA"/>
</dbReference>
<dbReference type="SUPFAM" id="SSF82689">
    <property type="entry name" value="Mechanosensitive channel protein MscS (YggB), C-terminal domain"/>
    <property type="match status" value="1"/>
</dbReference>
<organism evidence="10 11">
    <name type="scientific">Sphingomonas horti</name>
    <dbReference type="NCBI Taxonomy" id="2682842"/>
    <lineage>
        <taxon>Bacteria</taxon>
        <taxon>Pseudomonadati</taxon>
        <taxon>Pseudomonadota</taxon>
        <taxon>Alphaproteobacteria</taxon>
        <taxon>Sphingomonadales</taxon>
        <taxon>Sphingomonadaceae</taxon>
        <taxon>Sphingomonas</taxon>
    </lineage>
</organism>
<evidence type="ECO:0000256" key="6">
    <source>
        <dbReference type="ARBA" id="ARBA00023136"/>
    </source>
</evidence>
<evidence type="ECO:0000256" key="3">
    <source>
        <dbReference type="ARBA" id="ARBA00022475"/>
    </source>
</evidence>
<keyword evidence="5 7" id="KW-1133">Transmembrane helix</keyword>
<comment type="caution">
    <text evidence="10">The sequence shown here is derived from an EMBL/GenBank/DDBJ whole genome shotgun (WGS) entry which is preliminary data.</text>
</comment>
<dbReference type="Gene3D" id="1.10.287.1260">
    <property type="match status" value="1"/>
</dbReference>